<reference evidence="1" key="1">
    <citation type="submission" date="2019-07" db="EMBL/GenBank/DDBJ databases">
        <title>Annotation for the trematode Paragonimus miyazaki's.</title>
        <authorList>
            <person name="Choi Y.-J."/>
        </authorList>
    </citation>
    <scope>NUCLEOTIDE SEQUENCE</scope>
    <source>
        <strain evidence="1">Japan</strain>
    </source>
</reference>
<protein>
    <submittedName>
        <fullName evidence="1">Uncharacterized protein</fullName>
    </submittedName>
</protein>
<evidence type="ECO:0000313" key="2">
    <source>
        <dbReference type="Proteomes" id="UP000822476"/>
    </source>
</evidence>
<accession>A0A8S9Z3M8</accession>
<dbReference type="OrthoDB" id="6283082at2759"/>
<name>A0A8S9Z3M8_9TREM</name>
<sequence length="122" mass="13768">MHVIFALLFGFLIPGLVNCVFQFRVLLSIYRLTATEPTSQTATNSTGHSDASLINRFDPNITAITIATVIMNVNYFLSRIYPQLQHLLLITQALPRLPMRDWENPLIFPFGCVNYYASSVST</sequence>
<dbReference type="EMBL" id="JTDE01000181">
    <property type="protein sequence ID" value="KAF7262069.1"/>
    <property type="molecule type" value="Genomic_DNA"/>
</dbReference>
<gene>
    <name evidence="1" type="ORF">EG68_00677</name>
</gene>
<organism evidence="1 2">
    <name type="scientific">Paragonimus skrjabini miyazakii</name>
    <dbReference type="NCBI Taxonomy" id="59628"/>
    <lineage>
        <taxon>Eukaryota</taxon>
        <taxon>Metazoa</taxon>
        <taxon>Spiralia</taxon>
        <taxon>Lophotrochozoa</taxon>
        <taxon>Platyhelminthes</taxon>
        <taxon>Trematoda</taxon>
        <taxon>Digenea</taxon>
        <taxon>Plagiorchiida</taxon>
        <taxon>Troglotremata</taxon>
        <taxon>Troglotrematidae</taxon>
        <taxon>Paragonimus</taxon>
    </lineage>
</organism>
<comment type="caution">
    <text evidence="1">The sequence shown here is derived from an EMBL/GenBank/DDBJ whole genome shotgun (WGS) entry which is preliminary data.</text>
</comment>
<dbReference type="Proteomes" id="UP000822476">
    <property type="component" value="Unassembled WGS sequence"/>
</dbReference>
<keyword evidence="2" id="KW-1185">Reference proteome</keyword>
<proteinExistence type="predicted"/>
<dbReference type="AlphaFoldDB" id="A0A8S9Z3M8"/>
<evidence type="ECO:0000313" key="1">
    <source>
        <dbReference type="EMBL" id="KAF7262069.1"/>
    </source>
</evidence>